<proteinExistence type="predicted"/>
<dbReference type="InParanoid" id="M4BA41"/>
<reference evidence="2" key="2">
    <citation type="submission" date="2015-06" db="UniProtKB">
        <authorList>
            <consortium name="EnsemblProtists"/>
        </authorList>
    </citation>
    <scope>IDENTIFICATION</scope>
    <source>
        <strain evidence="2">Emoy2</strain>
    </source>
</reference>
<keyword evidence="3" id="KW-1185">Reference proteome</keyword>
<dbReference type="EMBL" id="JH598048">
    <property type="status" value="NOT_ANNOTATED_CDS"/>
    <property type="molecule type" value="Genomic_DNA"/>
</dbReference>
<dbReference type="AlphaFoldDB" id="M4BA41"/>
<dbReference type="eggNOG" id="ENOG502SARF">
    <property type="taxonomic scope" value="Eukaryota"/>
</dbReference>
<feature type="region of interest" description="Disordered" evidence="1">
    <location>
        <begin position="368"/>
        <end position="407"/>
    </location>
</feature>
<dbReference type="EnsemblProtists" id="HpaT803151">
    <property type="protein sequence ID" value="HpaP803151"/>
    <property type="gene ID" value="HpaG803151"/>
</dbReference>
<evidence type="ECO:0000313" key="3">
    <source>
        <dbReference type="Proteomes" id="UP000011713"/>
    </source>
</evidence>
<protein>
    <submittedName>
        <fullName evidence="2">Uncharacterized protein</fullName>
    </submittedName>
</protein>
<evidence type="ECO:0000313" key="2">
    <source>
        <dbReference type="EnsemblProtists" id="HpaP803151"/>
    </source>
</evidence>
<feature type="compositionally biased region" description="Polar residues" evidence="1">
    <location>
        <begin position="77"/>
        <end position="87"/>
    </location>
</feature>
<feature type="compositionally biased region" description="Low complexity" evidence="1">
    <location>
        <begin position="214"/>
        <end position="225"/>
    </location>
</feature>
<sequence length="407" mass="44364">MSRGDTEIAMATLNQPSLRVRAALLSNMCAEPPSESSLHQNIDFSAQMEGRRRQHFTKSALFESDAMEDVSDPDTPASATSASMDSCSTEVRLDEKRVASAGAFVSAPTGHSTHSEEMVEAGEVDYFPGMFSSRQPTGTPTRSVKASSPLVIDEKTSTRSKDKGREKTTFGDISVESIDSSTDVLLNLLTMPNPRTTDPTGSRDVGGQATNFGSSPAEASSAPSTPLQPFVSSFGDRRPLGTPPVRSKIHPTFAFTSLTPPVPNVAGSTDDFSLKPHYIDRMNSNSFPGETQDHAMVTVNARGNRTAQQTSTAAPSTPDSDAIMETPERYQFVRELSTSSRIEVARRESEYITSRATKEQVEGVMEMELERVDDEFSTPVSRPKGQRKQPASVPVRRNPRRSTRQKY</sequence>
<feature type="region of interest" description="Disordered" evidence="1">
    <location>
        <begin position="62"/>
        <end position="87"/>
    </location>
</feature>
<dbReference type="VEuPathDB" id="FungiDB:HpaG803151"/>
<accession>M4BA41</accession>
<evidence type="ECO:0000256" key="1">
    <source>
        <dbReference type="SAM" id="MobiDB-lite"/>
    </source>
</evidence>
<reference evidence="3" key="1">
    <citation type="journal article" date="2010" name="Science">
        <title>Signatures of adaptation to obligate biotrophy in the Hyaloperonospora arabidopsidis genome.</title>
        <authorList>
            <person name="Baxter L."/>
            <person name="Tripathy S."/>
            <person name="Ishaque N."/>
            <person name="Boot N."/>
            <person name="Cabral A."/>
            <person name="Kemen E."/>
            <person name="Thines M."/>
            <person name="Ah-Fong A."/>
            <person name="Anderson R."/>
            <person name="Badejoko W."/>
            <person name="Bittner-Eddy P."/>
            <person name="Boore J.L."/>
            <person name="Chibucos M.C."/>
            <person name="Coates M."/>
            <person name="Dehal P."/>
            <person name="Delehaunty K."/>
            <person name="Dong S."/>
            <person name="Downton P."/>
            <person name="Dumas B."/>
            <person name="Fabro G."/>
            <person name="Fronick C."/>
            <person name="Fuerstenberg S.I."/>
            <person name="Fulton L."/>
            <person name="Gaulin E."/>
            <person name="Govers F."/>
            <person name="Hughes L."/>
            <person name="Humphray S."/>
            <person name="Jiang R.H."/>
            <person name="Judelson H."/>
            <person name="Kamoun S."/>
            <person name="Kyung K."/>
            <person name="Meijer H."/>
            <person name="Minx P."/>
            <person name="Morris P."/>
            <person name="Nelson J."/>
            <person name="Phuntumart V."/>
            <person name="Qutob D."/>
            <person name="Rehmany A."/>
            <person name="Rougon-Cardoso A."/>
            <person name="Ryden P."/>
            <person name="Torto-Alalibo T."/>
            <person name="Studholme D."/>
            <person name="Wang Y."/>
            <person name="Win J."/>
            <person name="Wood J."/>
            <person name="Clifton S.W."/>
            <person name="Rogers J."/>
            <person name="Van den Ackerveken G."/>
            <person name="Jones J.D."/>
            <person name="McDowell J.M."/>
            <person name="Beynon J."/>
            <person name="Tyler B.M."/>
        </authorList>
    </citation>
    <scope>NUCLEOTIDE SEQUENCE [LARGE SCALE GENOMIC DNA]</scope>
    <source>
        <strain evidence="3">Emoy2</strain>
    </source>
</reference>
<name>M4BA41_HYAAE</name>
<feature type="compositionally biased region" description="Basic residues" evidence="1">
    <location>
        <begin position="397"/>
        <end position="407"/>
    </location>
</feature>
<dbReference type="HOGENOM" id="CLU_676983_0_0_1"/>
<organism evidence="2 3">
    <name type="scientific">Hyaloperonospora arabidopsidis (strain Emoy2)</name>
    <name type="common">Downy mildew agent</name>
    <name type="synonym">Peronospora arabidopsidis</name>
    <dbReference type="NCBI Taxonomy" id="559515"/>
    <lineage>
        <taxon>Eukaryota</taxon>
        <taxon>Sar</taxon>
        <taxon>Stramenopiles</taxon>
        <taxon>Oomycota</taxon>
        <taxon>Peronosporomycetes</taxon>
        <taxon>Peronosporales</taxon>
        <taxon>Peronosporaceae</taxon>
        <taxon>Hyaloperonospora</taxon>
    </lineage>
</organism>
<feature type="region of interest" description="Disordered" evidence="1">
    <location>
        <begin position="191"/>
        <end position="244"/>
    </location>
</feature>
<dbReference type="Proteomes" id="UP000011713">
    <property type="component" value="Unassembled WGS sequence"/>
</dbReference>